<dbReference type="SMART" id="SM00079">
    <property type="entry name" value="PBPe"/>
    <property type="match status" value="1"/>
</dbReference>
<keyword evidence="5" id="KW-0449">Lipoprotein</keyword>
<dbReference type="CDD" id="cd00994">
    <property type="entry name" value="PBP2_GlnH"/>
    <property type="match status" value="1"/>
</dbReference>
<evidence type="ECO:0000256" key="1">
    <source>
        <dbReference type="ARBA" id="ARBA00004196"/>
    </source>
</evidence>
<feature type="compositionally biased region" description="Low complexity" evidence="7">
    <location>
        <begin position="24"/>
        <end position="35"/>
    </location>
</feature>
<reference evidence="11 12" key="1">
    <citation type="submission" date="2023-05" db="EMBL/GenBank/DDBJ databases">
        <title>Comparative genomics reveals the evidence of polycyclic aromatic hydrocarbons degradation in moderately halophilic genus Pontibacillus.</title>
        <authorList>
            <person name="Yang H."/>
            <person name="Qian Z."/>
        </authorList>
    </citation>
    <scope>NUCLEOTIDE SEQUENCE [LARGE SCALE GENOMIC DNA]</scope>
    <source>
        <strain evidence="12">HN14</strain>
    </source>
</reference>
<evidence type="ECO:0000256" key="6">
    <source>
        <dbReference type="RuleBase" id="RU003744"/>
    </source>
</evidence>
<evidence type="ECO:0000259" key="9">
    <source>
        <dbReference type="SMART" id="SM00062"/>
    </source>
</evidence>
<dbReference type="PROSITE" id="PS01039">
    <property type="entry name" value="SBP_BACTERIAL_3"/>
    <property type="match status" value="1"/>
</dbReference>
<dbReference type="PANTHER" id="PTHR35936">
    <property type="entry name" value="MEMBRANE-BOUND LYTIC MUREIN TRANSGLYCOSYLASE F"/>
    <property type="match status" value="1"/>
</dbReference>
<dbReference type="Gene3D" id="3.40.190.10">
    <property type="entry name" value="Periplasmic binding protein-like II"/>
    <property type="match status" value="2"/>
</dbReference>
<feature type="signal peptide" evidence="8">
    <location>
        <begin position="1"/>
        <end position="18"/>
    </location>
</feature>
<evidence type="ECO:0000256" key="5">
    <source>
        <dbReference type="ARBA" id="ARBA00023288"/>
    </source>
</evidence>
<dbReference type="EMBL" id="CP126446">
    <property type="protein sequence ID" value="WIF98535.1"/>
    <property type="molecule type" value="Genomic_DNA"/>
</dbReference>
<evidence type="ECO:0000256" key="3">
    <source>
        <dbReference type="ARBA" id="ARBA00022729"/>
    </source>
</evidence>
<feature type="domain" description="Solute-binding protein family 3/N-terminal" evidence="9">
    <location>
        <begin position="47"/>
        <end position="267"/>
    </location>
</feature>
<dbReference type="RefSeq" id="WP_231419190.1">
    <property type="nucleotide sequence ID" value="NZ_CP126446.1"/>
</dbReference>
<dbReference type="Proteomes" id="UP001236652">
    <property type="component" value="Chromosome"/>
</dbReference>
<evidence type="ECO:0000259" key="10">
    <source>
        <dbReference type="SMART" id="SM00079"/>
    </source>
</evidence>
<dbReference type="Pfam" id="PF00497">
    <property type="entry name" value="SBP_bac_3"/>
    <property type="match status" value="1"/>
</dbReference>
<comment type="subcellular location">
    <subcellularLocation>
        <location evidence="1">Cell envelope</location>
    </subcellularLocation>
</comment>
<keyword evidence="4" id="KW-0564">Palmitate</keyword>
<organism evidence="11 12">
    <name type="scientific">Pontibacillus chungwhensis</name>
    <dbReference type="NCBI Taxonomy" id="265426"/>
    <lineage>
        <taxon>Bacteria</taxon>
        <taxon>Bacillati</taxon>
        <taxon>Bacillota</taxon>
        <taxon>Bacilli</taxon>
        <taxon>Bacillales</taxon>
        <taxon>Bacillaceae</taxon>
        <taxon>Pontibacillus</taxon>
    </lineage>
</organism>
<dbReference type="SMART" id="SM00062">
    <property type="entry name" value="PBPb"/>
    <property type="match status" value="1"/>
</dbReference>
<feature type="domain" description="Ionotropic glutamate receptor C-terminal" evidence="10">
    <location>
        <begin position="47"/>
        <end position="266"/>
    </location>
</feature>
<dbReference type="PROSITE" id="PS51257">
    <property type="entry name" value="PROKAR_LIPOPROTEIN"/>
    <property type="match status" value="1"/>
</dbReference>
<proteinExistence type="inferred from homology"/>
<keyword evidence="3 8" id="KW-0732">Signal</keyword>
<feature type="chain" id="PRO_5046016138" evidence="8">
    <location>
        <begin position="19"/>
        <end position="269"/>
    </location>
</feature>
<evidence type="ECO:0000256" key="8">
    <source>
        <dbReference type="SAM" id="SignalP"/>
    </source>
</evidence>
<dbReference type="SUPFAM" id="SSF53850">
    <property type="entry name" value="Periplasmic binding protein-like II"/>
    <property type="match status" value="1"/>
</dbReference>
<evidence type="ECO:0000256" key="4">
    <source>
        <dbReference type="ARBA" id="ARBA00023139"/>
    </source>
</evidence>
<dbReference type="InterPro" id="IPR044132">
    <property type="entry name" value="PBP2_GlnH"/>
</dbReference>
<dbReference type="InterPro" id="IPR018313">
    <property type="entry name" value="SBP_3_CS"/>
</dbReference>
<name>A0ABY8UY06_9BACI</name>
<evidence type="ECO:0000313" key="11">
    <source>
        <dbReference type="EMBL" id="WIF98535.1"/>
    </source>
</evidence>
<sequence>MKRLFALFITILSIAVLAACGSSSDSNGDSTNGDSGDSGGDSGEKETYTVATDANFKPFEYKDPDSGEMKGFDIDLMKAIADEAGFNVEFKSMQFDGLITGMQSGRYPLAIAGISITEERKESIDFSDPYYDSGLILMVQSDNDEIKSIDDVDGKEVGVKTGTTSEAYLKENTDAKIKAFPQIINAYMDVRNGRVDASLYDKPNVEFYIKESGKDELKTVGETLQGESYGIAMEKGSDLVEPVNEALATLKENGKYDEIYEEYFGKKPE</sequence>
<evidence type="ECO:0000256" key="7">
    <source>
        <dbReference type="SAM" id="MobiDB-lite"/>
    </source>
</evidence>
<comment type="similarity">
    <text evidence="2 6">Belongs to the bacterial solute-binding protein 3 family.</text>
</comment>
<dbReference type="PANTHER" id="PTHR35936:SF38">
    <property type="entry name" value="GLUTAMINE-BINDING PERIPLASMIC PROTEIN"/>
    <property type="match status" value="1"/>
</dbReference>
<gene>
    <name evidence="11" type="ORF">QNI29_02375</name>
</gene>
<keyword evidence="12" id="KW-1185">Reference proteome</keyword>
<dbReference type="InterPro" id="IPR001638">
    <property type="entry name" value="Solute-binding_3/MltF_N"/>
</dbReference>
<evidence type="ECO:0000256" key="2">
    <source>
        <dbReference type="ARBA" id="ARBA00010333"/>
    </source>
</evidence>
<protein>
    <submittedName>
        <fullName evidence="11">Glutamine ABC transporter substrate-binding protein</fullName>
    </submittedName>
</protein>
<evidence type="ECO:0000313" key="12">
    <source>
        <dbReference type="Proteomes" id="UP001236652"/>
    </source>
</evidence>
<accession>A0ABY8UY06</accession>
<dbReference type="InterPro" id="IPR001320">
    <property type="entry name" value="Iontro_rcpt_C"/>
</dbReference>
<feature type="region of interest" description="Disordered" evidence="7">
    <location>
        <begin position="24"/>
        <end position="46"/>
    </location>
</feature>